<gene>
    <name evidence="1" type="ORF">ACFP81_01135</name>
</gene>
<sequence>MLAELGFETHDLPPQHAARLRAWANLLRRAYGNPPDAPAPQLSILSRQDFLKLYGD</sequence>
<name>A0ABW1Y8Y5_9DEIO</name>
<proteinExistence type="predicted"/>
<protein>
    <submittedName>
        <fullName evidence="1">Uncharacterized protein</fullName>
    </submittedName>
</protein>
<dbReference type="EMBL" id="JBHSWD010000001">
    <property type="protein sequence ID" value="MFC6590775.1"/>
    <property type="molecule type" value="Genomic_DNA"/>
</dbReference>
<organism evidence="1 2">
    <name type="scientific">Deinococcus lacus</name>
    <dbReference type="NCBI Taxonomy" id="392561"/>
    <lineage>
        <taxon>Bacteria</taxon>
        <taxon>Thermotogati</taxon>
        <taxon>Deinococcota</taxon>
        <taxon>Deinococci</taxon>
        <taxon>Deinococcales</taxon>
        <taxon>Deinococcaceae</taxon>
        <taxon>Deinococcus</taxon>
    </lineage>
</organism>
<comment type="caution">
    <text evidence="1">The sequence shown here is derived from an EMBL/GenBank/DDBJ whole genome shotgun (WGS) entry which is preliminary data.</text>
</comment>
<dbReference type="Proteomes" id="UP001596297">
    <property type="component" value="Unassembled WGS sequence"/>
</dbReference>
<evidence type="ECO:0000313" key="1">
    <source>
        <dbReference type="EMBL" id="MFC6590775.1"/>
    </source>
</evidence>
<reference evidence="2" key="1">
    <citation type="journal article" date="2019" name="Int. J. Syst. Evol. Microbiol.">
        <title>The Global Catalogue of Microorganisms (GCM) 10K type strain sequencing project: providing services to taxonomists for standard genome sequencing and annotation.</title>
        <authorList>
            <consortium name="The Broad Institute Genomics Platform"/>
            <consortium name="The Broad Institute Genome Sequencing Center for Infectious Disease"/>
            <person name="Wu L."/>
            <person name="Ma J."/>
        </authorList>
    </citation>
    <scope>NUCLEOTIDE SEQUENCE [LARGE SCALE GENOMIC DNA]</scope>
    <source>
        <strain evidence="2">CGMCC 1.15772</strain>
    </source>
</reference>
<keyword evidence="2" id="KW-1185">Reference proteome</keyword>
<dbReference type="RefSeq" id="WP_380081788.1">
    <property type="nucleotide sequence ID" value="NZ_JBHSWD010000001.1"/>
</dbReference>
<evidence type="ECO:0000313" key="2">
    <source>
        <dbReference type="Proteomes" id="UP001596297"/>
    </source>
</evidence>
<accession>A0ABW1Y8Y5</accession>